<evidence type="ECO:0000313" key="2">
    <source>
        <dbReference type="Proteomes" id="UP000034350"/>
    </source>
</evidence>
<gene>
    <name evidence="1" type="ORF">AAJ76_1500068403</name>
</gene>
<sequence>MFCFIDKSLGRRKVKRCMLTKIFTNVVVRAGNGCFHLESYDNIGRQVARAKEASNDARRSAYSTVFI</sequence>
<dbReference type="Proteomes" id="UP000034350">
    <property type="component" value="Unassembled WGS sequence"/>
</dbReference>
<reference evidence="1 2" key="1">
    <citation type="journal article" date="2015" name="Environ. Microbiol.">
        <title>Genome analyses suggest the presence of polyploidy and recent human-driven expansions in eight global populations of the honeybee pathogen Nosema ceranae.</title>
        <authorList>
            <person name="Pelin A."/>
            <person name="Selman M."/>
            <person name="Aris-Brosou S."/>
            <person name="Farinelli L."/>
            <person name="Corradi N."/>
        </authorList>
    </citation>
    <scope>NUCLEOTIDE SEQUENCE [LARGE SCALE GENOMIC DNA]</scope>
    <source>
        <strain evidence="1 2">PA08 1199</strain>
    </source>
</reference>
<name>A0A0F9YSZ5_9MICR</name>
<organism evidence="1 2">
    <name type="scientific">Vairimorpha ceranae</name>
    <dbReference type="NCBI Taxonomy" id="40302"/>
    <lineage>
        <taxon>Eukaryota</taxon>
        <taxon>Fungi</taxon>
        <taxon>Fungi incertae sedis</taxon>
        <taxon>Microsporidia</taxon>
        <taxon>Nosematidae</taxon>
        <taxon>Vairimorpha</taxon>
    </lineage>
</organism>
<keyword evidence="2" id="KW-1185">Reference proteome</keyword>
<proteinExistence type="predicted"/>
<dbReference type="GeneID" id="36319019"/>
<dbReference type="RefSeq" id="XP_024331414.1">
    <property type="nucleotide sequence ID" value="XM_024474112.1"/>
</dbReference>
<comment type="caution">
    <text evidence="1">The sequence shown here is derived from an EMBL/GenBank/DDBJ whole genome shotgun (WGS) entry which is preliminary data.</text>
</comment>
<dbReference type="EMBL" id="JPQZ01000015">
    <property type="protein sequence ID" value="KKO75672.1"/>
    <property type="molecule type" value="Genomic_DNA"/>
</dbReference>
<evidence type="ECO:0000313" key="1">
    <source>
        <dbReference type="EMBL" id="KKO75672.1"/>
    </source>
</evidence>
<dbReference type="VEuPathDB" id="MicrosporidiaDB:AAJ76_1500068403"/>
<accession>A0A0F9YSZ5</accession>
<dbReference type="AlphaFoldDB" id="A0A0F9YSZ5"/>
<protein>
    <submittedName>
        <fullName evidence="1">Uncharacterized protein</fullName>
    </submittedName>
</protein>